<keyword evidence="5" id="KW-0175">Coiled coil</keyword>
<evidence type="ECO:0000256" key="2">
    <source>
        <dbReference type="ARBA" id="ARBA00022980"/>
    </source>
</evidence>
<dbReference type="InterPro" id="IPR000554">
    <property type="entry name" value="Ribosomal_eS7"/>
</dbReference>
<evidence type="ECO:0000313" key="6">
    <source>
        <dbReference type="EMBL" id="CAH8320285.1"/>
    </source>
</evidence>
<name>A0ABC8JAR3_ERUVS</name>
<gene>
    <name evidence="6" type="ORF">ERUC_LOCUS8836</name>
</gene>
<dbReference type="AlphaFoldDB" id="A0ABC8JAR3"/>
<keyword evidence="7" id="KW-1185">Reference proteome</keyword>
<evidence type="ECO:0000256" key="1">
    <source>
        <dbReference type="ARBA" id="ARBA00007820"/>
    </source>
</evidence>
<comment type="similarity">
    <text evidence="1 4">Belongs to the eukaryotic ribosomal protein eS7 family.</text>
</comment>
<dbReference type="GO" id="GO:1990904">
    <property type="term" value="C:ribonucleoprotein complex"/>
    <property type="evidence" value="ECO:0007669"/>
    <property type="project" value="UniProtKB-KW"/>
</dbReference>
<sequence>MFSAQNKIKKDKNAAPTECEEQVAQALFDLENTNQELKSELKDLYINQAVNMDWKPQGCCDLRPIQIEEIFPQDSSPSR</sequence>
<keyword evidence="3 4" id="KW-0687">Ribonucleoprotein</keyword>
<reference evidence="6 7" key="1">
    <citation type="submission" date="2022-03" db="EMBL/GenBank/DDBJ databases">
        <authorList>
            <person name="Macdonald S."/>
            <person name="Ahmed S."/>
            <person name="Newling K."/>
        </authorList>
    </citation>
    <scope>NUCLEOTIDE SEQUENCE [LARGE SCALE GENOMIC DNA]</scope>
</reference>
<dbReference type="Proteomes" id="UP001642260">
    <property type="component" value="Unassembled WGS sequence"/>
</dbReference>
<evidence type="ECO:0000256" key="5">
    <source>
        <dbReference type="SAM" id="Coils"/>
    </source>
</evidence>
<evidence type="ECO:0000256" key="3">
    <source>
        <dbReference type="ARBA" id="ARBA00023274"/>
    </source>
</evidence>
<proteinExistence type="inferred from homology"/>
<evidence type="ECO:0000313" key="7">
    <source>
        <dbReference type="Proteomes" id="UP001642260"/>
    </source>
</evidence>
<protein>
    <recommendedName>
        <fullName evidence="4">40S ribosomal protein S7</fullName>
    </recommendedName>
</protein>
<dbReference type="Pfam" id="PF01251">
    <property type="entry name" value="Ribosomal_S7e"/>
    <property type="match status" value="1"/>
</dbReference>
<dbReference type="EMBL" id="CAKOAT010091821">
    <property type="protein sequence ID" value="CAH8320285.1"/>
    <property type="molecule type" value="Genomic_DNA"/>
</dbReference>
<dbReference type="PANTHER" id="PTHR11278">
    <property type="entry name" value="40S RIBOSOMAL PROTEIN S7"/>
    <property type="match status" value="1"/>
</dbReference>
<evidence type="ECO:0000256" key="4">
    <source>
        <dbReference type="RuleBase" id="RU364105"/>
    </source>
</evidence>
<feature type="coiled-coil region" evidence="5">
    <location>
        <begin position="20"/>
        <end position="47"/>
    </location>
</feature>
<accession>A0ABC8JAR3</accession>
<dbReference type="PANTHER" id="PTHR11278:SF10">
    <property type="entry name" value="SMALL RIBOSOMAL SUBUNIT PROTEIN ES7X"/>
    <property type="match status" value="1"/>
</dbReference>
<keyword evidence="2 4" id="KW-0689">Ribosomal protein</keyword>
<dbReference type="GO" id="GO:0005840">
    <property type="term" value="C:ribosome"/>
    <property type="evidence" value="ECO:0007669"/>
    <property type="project" value="UniProtKB-KW"/>
</dbReference>
<organism evidence="6 7">
    <name type="scientific">Eruca vesicaria subsp. sativa</name>
    <name type="common">Garden rocket</name>
    <name type="synonym">Eruca sativa</name>
    <dbReference type="NCBI Taxonomy" id="29727"/>
    <lineage>
        <taxon>Eukaryota</taxon>
        <taxon>Viridiplantae</taxon>
        <taxon>Streptophyta</taxon>
        <taxon>Embryophyta</taxon>
        <taxon>Tracheophyta</taxon>
        <taxon>Spermatophyta</taxon>
        <taxon>Magnoliopsida</taxon>
        <taxon>eudicotyledons</taxon>
        <taxon>Gunneridae</taxon>
        <taxon>Pentapetalae</taxon>
        <taxon>rosids</taxon>
        <taxon>malvids</taxon>
        <taxon>Brassicales</taxon>
        <taxon>Brassicaceae</taxon>
        <taxon>Brassiceae</taxon>
        <taxon>Eruca</taxon>
    </lineage>
</organism>
<comment type="caution">
    <text evidence="6">The sequence shown here is derived from an EMBL/GenBank/DDBJ whole genome shotgun (WGS) entry which is preliminary data.</text>
</comment>